<proteinExistence type="predicted"/>
<accession>A0A1H6F6X2</accession>
<protein>
    <submittedName>
        <fullName evidence="5">DNA polymerase III subunit epsilon</fullName>
    </submittedName>
</protein>
<dbReference type="SUPFAM" id="SSF53098">
    <property type="entry name" value="Ribonuclease H-like"/>
    <property type="match status" value="1"/>
</dbReference>
<dbReference type="SUPFAM" id="SSF82185">
    <property type="entry name" value="Histone H3 K4-specific methyltransferase SET7/9 N-terminal domain"/>
    <property type="match status" value="2"/>
</dbReference>
<dbReference type="Proteomes" id="UP000236724">
    <property type="component" value="Unassembled WGS sequence"/>
</dbReference>
<dbReference type="InterPro" id="IPR013520">
    <property type="entry name" value="Ribonucl_H"/>
</dbReference>
<dbReference type="GO" id="GO:0006259">
    <property type="term" value="P:DNA metabolic process"/>
    <property type="evidence" value="ECO:0007669"/>
    <property type="project" value="UniProtKB-ARBA"/>
</dbReference>
<dbReference type="Gene3D" id="2.20.110.10">
    <property type="entry name" value="Histone H3 K4-specific methyltransferase SET7/9 N-terminal domain"/>
    <property type="match status" value="3"/>
</dbReference>
<dbReference type="GO" id="GO:0003676">
    <property type="term" value="F:nucleic acid binding"/>
    <property type="evidence" value="ECO:0007669"/>
    <property type="project" value="InterPro"/>
</dbReference>
<name>A0A1H6F6X2_9GAMM</name>
<dbReference type="InterPro" id="IPR012337">
    <property type="entry name" value="RNaseH-like_sf"/>
</dbReference>
<dbReference type="InterPro" id="IPR003409">
    <property type="entry name" value="MORN"/>
</dbReference>
<dbReference type="Pfam" id="PF02493">
    <property type="entry name" value="MORN"/>
    <property type="match status" value="9"/>
</dbReference>
<gene>
    <name evidence="5" type="ORF">MBHS_00892</name>
</gene>
<evidence type="ECO:0000313" key="5">
    <source>
        <dbReference type="EMBL" id="SEH05039.1"/>
    </source>
</evidence>
<dbReference type="Pfam" id="PF00929">
    <property type="entry name" value="RNase_T"/>
    <property type="match status" value="1"/>
</dbReference>
<feature type="domain" description="Exonuclease" evidence="4">
    <location>
        <begin position="390"/>
        <end position="573"/>
    </location>
</feature>
<dbReference type="RefSeq" id="WP_103919026.1">
    <property type="nucleotide sequence ID" value="NZ_FMSV02000148.1"/>
</dbReference>
<reference evidence="5 6" key="1">
    <citation type="submission" date="2016-10" db="EMBL/GenBank/DDBJ databases">
        <authorList>
            <person name="de Groot N.N."/>
        </authorList>
    </citation>
    <scope>NUCLEOTIDE SEQUENCE [LARGE SCALE GENOMIC DNA]</scope>
    <source>
        <strain evidence="5">MBHS1</strain>
    </source>
</reference>
<dbReference type="PANTHER" id="PTHR43215">
    <property type="entry name" value="RADIAL SPOKE HEAD 1 HOMOLOG"/>
    <property type="match status" value="1"/>
</dbReference>
<evidence type="ECO:0000256" key="1">
    <source>
        <dbReference type="ARBA" id="ARBA00022722"/>
    </source>
</evidence>
<evidence type="ECO:0000313" key="6">
    <source>
        <dbReference type="Proteomes" id="UP000236724"/>
    </source>
</evidence>
<dbReference type="AlphaFoldDB" id="A0A1H6F6X2"/>
<dbReference type="OrthoDB" id="5623369at2"/>
<dbReference type="PANTHER" id="PTHR43215:SF14">
    <property type="entry name" value="RADIAL SPOKE HEAD 1 HOMOLOG"/>
    <property type="match status" value="1"/>
</dbReference>
<dbReference type="GO" id="GO:0004527">
    <property type="term" value="F:exonuclease activity"/>
    <property type="evidence" value="ECO:0007669"/>
    <property type="project" value="UniProtKB-KW"/>
</dbReference>
<evidence type="ECO:0000256" key="3">
    <source>
        <dbReference type="ARBA" id="ARBA00022839"/>
    </source>
</evidence>
<dbReference type="SMART" id="SM00479">
    <property type="entry name" value="EXOIII"/>
    <property type="match status" value="1"/>
</dbReference>
<dbReference type="CDD" id="cd06127">
    <property type="entry name" value="DEDDh"/>
    <property type="match status" value="1"/>
</dbReference>
<sequence length="577" mass="66069">MEDQKKRNKNQNFKIMTGEYNDEGEFSGVGSCENEPDLNFIGDFIDNKKEGHGMFFKNEFVCCGRYKDDYLNGIAYIKDLKPELLAYPYEGTMLDFSPHGFGKEVYDDNSIYYGEFANGETNGFGMIVKDNIIAYSGTTNNGDISGNGVINYGNNGFFIGEVKDGEENGYGVRTIKNEIYKGEFVNGMPHGKGRSIIIHKGVFLHEISSHKRFDFEEETHSFFNNNKFFTKQELLYYKGGFQNGLYHGFGDLKTTHGVKYSGQFKNGKYHGFGNYLDPFLKYSGYFSDGKMNGNGKIKFVNGESYKGEFEDGKYHGVGTLKINKKKKFKGDFFYNTFIEDGKYRVVSDFMHNGFEDNLGVFEDENEEVNISNPNIEDVKEILQEEINEKLFLFIDTETTGLPETDENVSLVELAFILTTESNRIICYGSFLVKPDGFKISDEISELINITNEEAIENGFELEDVISFAVELTSLVTVIIGHNIDYDIEVLESELNNTTDKLYFNFYDKKIICTMKESTDFCQIKSFNYKYKWPKLEELYLTIFGVVPEFDHRALADTVSTMECFWELVNKDIIQPPS</sequence>
<evidence type="ECO:0000259" key="4">
    <source>
        <dbReference type="SMART" id="SM00479"/>
    </source>
</evidence>
<keyword evidence="2" id="KW-0677">Repeat</keyword>
<dbReference type="Gene3D" id="3.30.420.10">
    <property type="entry name" value="Ribonuclease H-like superfamily/Ribonuclease H"/>
    <property type="match status" value="1"/>
</dbReference>
<dbReference type="InterPro" id="IPR036397">
    <property type="entry name" value="RNaseH_sf"/>
</dbReference>
<keyword evidence="3" id="KW-0269">Exonuclease</keyword>
<keyword evidence="6" id="KW-1185">Reference proteome</keyword>
<evidence type="ECO:0000256" key="2">
    <source>
        <dbReference type="ARBA" id="ARBA00022737"/>
    </source>
</evidence>
<dbReference type="SMART" id="SM00698">
    <property type="entry name" value="MORN"/>
    <property type="match status" value="6"/>
</dbReference>
<organism evidence="5 6">
    <name type="scientific">Candidatus Venteria ishoeyi</name>
    <dbReference type="NCBI Taxonomy" id="1899563"/>
    <lineage>
        <taxon>Bacteria</taxon>
        <taxon>Pseudomonadati</taxon>
        <taxon>Pseudomonadota</taxon>
        <taxon>Gammaproteobacteria</taxon>
        <taxon>Thiotrichales</taxon>
        <taxon>Thiotrichaceae</taxon>
        <taxon>Venteria</taxon>
    </lineage>
</organism>
<keyword evidence="3" id="KW-0378">Hydrolase</keyword>
<keyword evidence="1" id="KW-0540">Nuclease</keyword>
<dbReference type="EMBL" id="FMSV02000148">
    <property type="protein sequence ID" value="SEH05039.1"/>
    <property type="molecule type" value="Genomic_DNA"/>
</dbReference>